<name>U1HNN1_ENDPU</name>
<evidence type="ECO:0000313" key="3">
    <source>
        <dbReference type="Proteomes" id="UP000019373"/>
    </source>
</evidence>
<dbReference type="HOGENOM" id="CLU_2145837_0_0_1"/>
<proteinExistence type="predicted"/>
<protein>
    <submittedName>
        <fullName evidence="2">Uncharacterized protein</fullName>
    </submittedName>
</protein>
<gene>
    <name evidence="2" type="ORF">EPUS_07450</name>
</gene>
<reference evidence="3" key="1">
    <citation type="journal article" date="2014" name="BMC Genomics">
        <title>Genome characteristics reveal the impact of lichenization on lichen-forming fungus Endocarpon pusillum Hedwig (Verrucariales, Ascomycota).</title>
        <authorList>
            <person name="Wang Y.-Y."/>
            <person name="Liu B."/>
            <person name="Zhang X.-Y."/>
            <person name="Zhou Q.-M."/>
            <person name="Zhang T."/>
            <person name="Li H."/>
            <person name="Yu Y.-F."/>
            <person name="Zhang X.-L."/>
            <person name="Hao X.-Y."/>
            <person name="Wang M."/>
            <person name="Wang L."/>
            <person name="Wei J.-C."/>
        </authorList>
    </citation>
    <scope>NUCLEOTIDE SEQUENCE [LARGE SCALE GENOMIC DNA]</scope>
    <source>
        <strain evidence="3">Z07020 / HMAS-L-300199</strain>
    </source>
</reference>
<organism evidence="2 3">
    <name type="scientific">Endocarpon pusillum (strain Z07020 / HMAS-L-300199)</name>
    <name type="common">Lichen-forming fungus</name>
    <dbReference type="NCBI Taxonomy" id="1263415"/>
    <lineage>
        <taxon>Eukaryota</taxon>
        <taxon>Fungi</taxon>
        <taxon>Dikarya</taxon>
        <taxon>Ascomycota</taxon>
        <taxon>Pezizomycotina</taxon>
        <taxon>Eurotiomycetes</taxon>
        <taxon>Chaetothyriomycetidae</taxon>
        <taxon>Verrucariales</taxon>
        <taxon>Verrucariaceae</taxon>
        <taxon>Endocarpon</taxon>
    </lineage>
</organism>
<evidence type="ECO:0000313" key="2">
    <source>
        <dbReference type="EMBL" id="ERF71980.1"/>
    </source>
</evidence>
<feature type="region of interest" description="Disordered" evidence="1">
    <location>
        <begin position="1"/>
        <end position="50"/>
    </location>
</feature>
<dbReference type="RefSeq" id="XP_007802365.1">
    <property type="nucleotide sequence ID" value="XM_007804174.1"/>
</dbReference>
<sequence>MALYPNCKNQARQQKDPYGSLNDASEKTVGTSVVGGGGGGGGGEGTGGNYLHYQQHVEGEESAAGAGAAVERYHYSPENSRRLGHPLQSPRFSGHGIPKSWFRPAMEGEGRA</sequence>
<evidence type="ECO:0000256" key="1">
    <source>
        <dbReference type="SAM" id="MobiDB-lite"/>
    </source>
</evidence>
<accession>U1HNN1</accession>
<dbReference type="AlphaFoldDB" id="U1HNN1"/>
<feature type="region of interest" description="Disordered" evidence="1">
    <location>
        <begin position="77"/>
        <end position="112"/>
    </location>
</feature>
<dbReference type="Proteomes" id="UP000019373">
    <property type="component" value="Unassembled WGS sequence"/>
</dbReference>
<keyword evidence="3" id="KW-1185">Reference proteome</keyword>
<feature type="compositionally biased region" description="Gly residues" evidence="1">
    <location>
        <begin position="33"/>
        <end position="48"/>
    </location>
</feature>
<dbReference type="EMBL" id="KE721155">
    <property type="protein sequence ID" value="ERF71980.1"/>
    <property type="molecule type" value="Genomic_DNA"/>
</dbReference>
<dbReference type="GeneID" id="19242332"/>